<gene>
    <name evidence="2" type="ORF">LV89_01065</name>
</gene>
<name>A0A316EF21_9BACT</name>
<organism evidence="2 3">
    <name type="scientific">Arcicella aurantiaca</name>
    <dbReference type="NCBI Taxonomy" id="591202"/>
    <lineage>
        <taxon>Bacteria</taxon>
        <taxon>Pseudomonadati</taxon>
        <taxon>Bacteroidota</taxon>
        <taxon>Cytophagia</taxon>
        <taxon>Cytophagales</taxon>
        <taxon>Flectobacillaceae</taxon>
        <taxon>Arcicella</taxon>
    </lineage>
</organism>
<dbReference type="AlphaFoldDB" id="A0A316EF21"/>
<evidence type="ECO:0000256" key="1">
    <source>
        <dbReference type="SAM" id="SignalP"/>
    </source>
</evidence>
<evidence type="ECO:0000313" key="2">
    <source>
        <dbReference type="EMBL" id="PWK28282.1"/>
    </source>
</evidence>
<keyword evidence="1" id="KW-0732">Signal</keyword>
<evidence type="ECO:0008006" key="4">
    <source>
        <dbReference type="Google" id="ProtNLM"/>
    </source>
</evidence>
<dbReference type="EMBL" id="QGGO01000004">
    <property type="protein sequence ID" value="PWK28282.1"/>
    <property type="molecule type" value="Genomic_DNA"/>
</dbReference>
<reference evidence="2 3" key="1">
    <citation type="submission" date="2018-05" db="EMBL/GenBank/DDBJ databases">
        <title>Genomic Encyclopedia of Archaeal and Bacterial Type Strains, Phase II (KMG-II): from individual species to whole genera.</title>
        <authorList>
            <person name="Goeker M."/>
        </authorList>
    </citation>
    <scope>NUCLEOTIDE SEQUENCE [LARGE SCALE GENOMIC DNA]</scope>
    <source>
        <strain evidence="2 3">DSM 22214</strain>
    </source>
</reference>
<feature type="signal peptide" evidence="1">
    <location>
        <begin position="1"/>
        <end position="18"/>
    </location>
</feature>
<sequence>MKKILFIILAFFSFSAYTQQKHLTVYTEDSDIRHQIYVGSSFPLRVQAGYEFQYKRLQIGVFAGFTPKKYQNFVIEFLRSIQSSYRDELSYIKVMAEPKFQYGGELKFNLGRNISVGATAQTFNGTITDTPKKMVEGILPEEAVNIALLADYSTEAKNAYENKQIEAVMNTILAGPTIEKTFWLNNNETIFIKAKVAYWFLVKREYDLAPTDFSSLEQLGIQTLKPRFVNKLEKISTQLQAPSFGLELGFAF</sequence>
<dbReference type="RefSeq" id="WP_109741837.1">
    <property type="nucleotide sequence ID" value="NZ_QGGO01000004.1"/>
</dbReference>
<evidence type="ECO:0000313" key="3">
    <source>
        <dbReference type="Proteomes" id="UP000245489"/>
    </source>
</evidence>
<proteinExistence type="predicted"/>
<protein>
    <recommendedName>
        <fullName evidence="4">Outer membrane protein with beta-barrel domain</fullName>
    </recommendedName>
</protein>
<keyword evidence="3" id="KW-1185">Reference proteome</keyword>
<accession>A0A316EF21</accession>
<feature type="chain" id="PRO_5016462648" description="Outer membrane protein with beta-barrel domain" evidence="1">
    <location>
        <begin position="19"/>
        <end position="252"/>
    </location>
</feature>
<dbReference type="Proteomes" id="UP000245489">
    <property type="component" value="Unassembled WGS sequence"/>
</dbReference>
<comment type="caution">
    <text evidence="2">The sequence shown here is derived from an EMBL/GenBank/DDBJ whole genome shotgun (WGS) entry which is preliminary data.</text>
</comment>